<dbReference type="EMBL" id="CP006644">
    <property type="protein sequence ID" value="AHE54537.1"/>
    <property type="molecule type" value="Genomic_DNA"/>
</dbReference>
<organism evidence="5 6">
    <name type="scientific">Sphingomonas sanxanigenens DSM 19645 = NX02</name>
    <dbReference type="NCBI Taxonomy" id="1123269"/>
    <lineage>
        <taxon>Bacteria</taxon>
        <taxon>Pseudomonadati</taxon>
        <taxon>Pseudomonadota</taxon>
        <taxon>Alphaproteobacteria</taxon>
        <taxon>Sphingomonadales</taxon>
        <taxon>Sphingomonadaceae</taxon>
        <taxon>Sphingomonas</taxon>
    </lineage>
</organism>
<dbReference type="InterPro" id="IPR001387">
    <property type="entry name" value="Cro/C1-type_HTH"/>
</dbReference>
<dbReference type="Gene3D" id="1.10.260.40">
    <property type="entry name" value="lambda repressor-like DNA-binding domains"/>
    <property type="match status" value="1"/>
</dbReference>
<keyword evidence="2" id="KW-0238">DNA-binding</keyword>
<evidence type="ECO:0000259" key="4">
    <source>
        <dbReference type="PROSITE" id="PS50943"/>
    </source>
</evidence>
<dbReference type="GO" id="GO:0003677">
    <property type="term" value="F:DNA binding"/>
    <property type="evidence" value="ECO:0007669"/>
    <property type="project" value="UniProtKB-KW"/>
</dbReference>
<evidence type="ECO:0000313" key="6">
    <source>
        <dbReference type="Proteomes" id="UP000018851"/>
    </source>
</evidence>
<dbReference type="Proteomes" id="UP000018851">
    <property type="component" value="Chromosome"/>
</dbReference>
<dbReference type="SMART" id="SM00530">
    <property type="entry name" value="HTH_XRE"/>
    <property type="match status" value="1"/>
</dbReference>
<sequence length="158" mass="16870">MSQGALAVASGVSRRMIAAIEGGDANASITTLDRLAEALGVRFADLVRAERSDPATVDAVAWQGESPQSKAVLLASVPAEREAELWTWALAPGDSYTGTAAPGWHEIVYVLEGQLTIETAGGRRDILGGHFHAQGLDEERVYTNRSATLVRFVRTITH</sequence>
<gene>
    <name evidence="5" type="ORF">NX02_14250</name>
</gene>
<dbReference type="GO" id="GO:0005829">
    <property type="term" value="C:cytosol"/>
    <property type="evidence" value="ECO:0007669"/>
    <property type="project" value="TreeGrafter"/>
</dbReference>
<dbReference type="InterPro" id="IPR014710">
    <property type="entry name" value="RmlC-like_jellyroll"/>
</dbReference>
<dbReference type="PANTHER" id="PTHR46797">
    <property type="entry name" value="HTH-TYPE TRANSCRIPTIONAL REGULATOR"/>
    <property type="match status" value="1"/>
</dbReference>
<keyword evidence="6" id="KW-1185">Reference proteome</keyword>
<dbReference type="AlphaFoldDB" id="W0ADD2"/>
<protein>
    <recommendedName>
        <fullName evidence="4">HTH cro/C1-type domain-containing protein</fullName>
    </recommendedName>
</protein>
<dbReference type="SUPFAM" id="SSF47413">
    <property type="entry name" value="lambda repressor-like DNA-binding domains"/>
    <property type="match status" value="1"/>
</dbReference>
<dbReference type="PROSITE" id="PS50943">
    <property type="entry name" value="HTH_CROC1"/>
    <property type="match status" value="1"/>
</dbReference>
<reference evidence="5 6" key="1">
    <citation type="submission" date="2013-07" db="EMBL/GenBank/DDBJ databases">
        <title>Completed genome of Sphingomonas sanxanigenens NX02.</title>
        <authorList>
            <person name="Ma T."/>
            <person name="Huang H."/>
            <person name="Wu M."/>
            <person name="Li X."/>
            <person name="Li G."/>
        </authorList>
    </citation>
    <scope>NUCLEOTIDE SEQUENCE [LARGE SCALE GENOMIC DNA]</scope>
    <source>
        <strain evidence="5 6">NX02</strain>
    </source>
</reference>
<feature type="domain" description="HTH cro/C1-type" evidence="4">
    <location>
        <begin position="1"/>
        <end position="46"/>
    </location>
</feature>
<dbReference type="CDD" id="cd00093">
    <property type="entry name" value="HTH_XRE"/>
    <property type="match status" value="1"/>
</dbReference>
<dbReference type="InterPro" id="IPR011051">
    <property type="entry name" value="RmlC_Cupin_sf"/>
</dbReference>
<dbReference type="InterPro" id="IPR010982">
    <property type="entry name" value="Lambda_DNA-bd_dom_sf"/>
</dbReference>
<keyword evidence="3" id="KW-0804">Transcription</keyword>
<evidence type="ECO:0000256" key="3">
    <source>
        <dbReference type="ARBA" id="ARBA00023163"/>
    </source>
</evidence>
<dbReference type="Gene3D" id="2.60.120.10">
    <property type="entry name" value="Jelly Rolls"/>
    <property type="match status" value="1"/>
</dbReference>
<name>W0ADD2_9SPHN</name>
<keyword evidence="1" id="KW-0805">Transcription regulation</keyword>
<accession>W0ADD2</accession>
<dbReference type="GO" id="GO:0003700">
    <property type="term" value="F:DNA-binding transcription factor activity"/>
    <property type="evidence" value="ECO:0007669"/>
    <property type="project" value="TreeGrafter"/>
</dbReference>
<evidence type="ECO:0000313" key="5">
    <source>
        <dbReference type="EMBL" id="AHE54537.1"/>
    </source>
</evidence>
<dbReference type="STRING" id="1123269.NX02_14250"/>
<dbReference type="PATRIC" id="fig|1123269.5.peg.2777"/>
<evidence type="ECO:0000256" key="1">
    <source>
        <dbReference type="ARBA" id="ARBA00023015"/>
    </source>
</evidence>
<dbReference type="SUPFAM" id="SSF51182">
    <property type="entry name" value="RmlC-like cupins"/>
    <property type="match status" value="1"/>
</dbReference>
<dbReference type="KEGG" id="ssan:NX02_14250"/>
<dbReference type="HOGENOM" id="CLU_085376_5_1_5"/>
<dbReference type="Pfam" id="PF01381">
    <property type="entry name" value="HTH_3"/>
    <property type="match status" value="1"/>
</dbReference>
<evidence type="ECO:0000256" key="2">
    <source>
        <dbReference type="ARBA" id="ARBA00023125"/>
    </source>
</evidence>
<proteinExistence type="predicted"/>
<dbReference type="eggNOG" id="COG1396">
    <property type="taxonomic scope" value="Bacteria"/>
</dbReference>
<dbReference type="PANTHER" id="PTHR46797:SF23">
    <property type="entry name" value="HTH-TYPE TRANSCRIPTIONAL REGULATOR SUTR"/>
    <property type="match status" value="1"/>
</dbReference>
<dbReference type="InterPro" id="IPR050807">
    <property type="entry name" value="TransReg_Diox_bact_type"/>
</dbReference>